<name>A0ABS8H8N0_9SPHN</name>
<comment type="caution">
    <text evidence="1">The sequence shown here is derived from an EMBL/GenBank/DDBJ whole genome shotgun (WGS) entry which is preliminary data.</text>
</comment>
<keyword evidence="2" id="KW-1185">Reference proteome</keyword>
<evidence type="ECO:0000313" key="2">
    <source>
        <dbReference type="Proteomes" id="UP001198830"/>
    </source>
</evidence>
<organism evidence="1 2">
    <name type="scientific">Sphingobium soli</name>
    <dbReference type="NCBI Taxonomy" id="1591116"/>
    <lineage>
        <taxon>Bacteria</taxon>
        <taxon>Pseudomonadati</taxon>
        <taxon>Pseudomonadota</taxon>
        <taxon>Alphaproteobacteria</taxon>
        <taxon>Sphingomonadales</taxon>
        <taxon>Sphingomonadaceae</taxon>
        <taxon>Sphingobium</taxon>
    </lineage>
</organism>
<sequence length="62" mass="6469">MSGCTRQLRAGMGGPYALDFGAVLSMGTAQGADMSMLAELLPSMERILLDKFSEDAPDDGTA</sequence>
<dbReference type="InterPro" id="IPR056114">
    <property type="entry name" value="DUF7697"/>
</dbReference>
<protein>
    <submittedName>
        <fullName evidence="1">Uncharacterized protein</fullName>
    </submittedName>
</protein>
<accession>A0ABS8H8N0</accession>
<dbReference type="Proteomes" id="UP001198830">
    <property type="component" value="Unassembled WGS sequence"/>
</dbReference>
<dbReference type="Pfam" id="PF24752">
    <property type="entry name" value="DUF7697"/>
    <property type="match status" value="1"/>
</dbReference>
<reference evidence="1 2" key="1">
    <citation type="submission" date="2021-10" db="EMBL/GenBank/DDBJ databases">
        <title>The diversity and Nitrogen Metabolism of Culturable Nitrate-Utilizing Bacteria Within the Oxygen Minimum Zone of the Changjiang (Yangtze River)Estuary.</title>
        <authorList>
            <person name="Zhang D."/>
            <person name="Zheng J."/>
            <person name="Liu S."/>
            <person name="He W."/>
        </authorList>
    </citation>
    <scope>NUCLEOTIDE SEQUENCE [LARGE SCALE GENOMIC DNA]</scope>
    <source>
        <strain evidence="1 2">FXH275-2</strain>
    </source>
</reference>
<evidence type="ECO:0000313" key="1">
    <source>
        <dbReference type="EMBL" id="MCC4234892.1"/>
    </source>
</evidence>
<dbReference type="EMBL" id="JAJGNP010000043">
    <property type="protein sequence ID" value="MCC4234892.1"/>
    <property type="molecule type" value="Genomic_DNA"/>
</dbReference>
<gene>
    <name evidence="1" type="ORF">LL253_19680</name>
</gene>
<dbReference type="RefSeq" id="WP_228228199.1">
    <property type="nucleotide sequence ID" value="NZ_JAJGNP010000043.1"/>
</dbReference>
<proteinExistence type="predicted"/>